<dbReference type="EMBL" id="SNVV01000001">
    <property type="protein sequence ID" value="TDN57091.1"/>
    <property type="molecule type" value="Genomic_DNA"/>
</dbReference>
<evidence type="ECO:0008006" key="3">
    <source>
        <dbReference type="Google" id="ProtNLM"/>
    </source>
</evidence>
<comment type="caution">
    <text evidence="1">The sequence shown here is derived from an EMBL/GenBank/DDBJ whole genome shotgun (WGS) entry which is preliminary data.</text>
</comment>
<gene>
    <name evidence="1" type="ORF">C7389_101475</name>
</gene>
<sequence>MDRQVALLRLARRLAAAAADKDWETLGRVDRELAATLPQLAAHGAWSPAEQRALDELQRAHAAAQADCLRETAEAGRRLGQMRESKEGWMAYAMNEEWQESRT</sequence>
<dbReference type="OrthoDB" id="7061369at2"/>
<dbReference type="RefSeq" id="WP_133587954.1">
    <property type="nucleotide sequence ID" value="NZ_SNVV01000001.1"/>
</dbReference>
<protein>
    <recommendedName>
        <fullName evidence="3">Protein FliT</fullName>
    </recommendedName>
</protein>
<organism evidence="1 2">
    <name type="scientific">Azoarcus indigens</name>
    <dbReference type="NCBI Taxonomy" id="29545"/>
    <lineage>
        <taxon>Bacteria</taxon>
        <taxon>Pseudomonadati</taxon>
        <taxon>Pseudomonadota</taxon>
        <taxon>Betaproteobacteria</taxon>
        <taxon>Rhodocyclales</taxon>
        <taxon>Zoogloeaceae</taxon>
        <taxon>Azoarcus</taxon>
    </lineage>
</organism>
<name>A0A4V3BP44_9RHOO</name>
<dbReference type="AlphaFoldDB" id="A0A4V3BP44"/>
<reference evidence="1 2" key="1">
    <citation type="submission" date="2019-03" db="EMBL/GenBank/DDBJ databases">
        <title>Genomic Encyclopedia of Type Strains, Phase IV (KMG-IV): sequencing the most valuable type-strain genomes for metagenomic binning, comparative biology and taxonomic classification.</title>
        <authorList>
            <person name="Goeker M."/>
        </authorList>
    </citation>
    <scope>NUCLEOTIDE SEQUENCE [LARGE SCALE GENOMIC DNA]</scope>
    <source>
        <strain evidence="1 2">DSM 12121</strain>
    </source>
</reference>
<proteinExistence type="predicted"/>
<accession>A0A4V3BP44</accession>
<dbReference type="Proteomes" id="UP000295129">
    <property type="component" value="Unassembled WGS sequence"/>
</dbReference>
<evidence type="ECO:0000313" key="2">
    <source>
        <dbReference type="Proteomes" id="UP000295129"/>
    </source>
</evidence>
<evidence type="ECO:0000313" key="1">
    <source>
        <dbReference type="EMBL" id="TDN57091.1"/>
    </source>
</evidence>
<keyword evidence="2" id="KW-1185">Reference proteome</keyword>